<dbReference type="InterPro" id="IPR035901">
    <property type="entry name" value="GIY-YIG_endonuc_sf"/>
</dbReference>
<sequence>MDKSSRRAAIRDYKERKAQAGIFAVRCLATGEVWVAVSRNLGQQQNSVWFGLRGGGYPNRAAQALWNAHGEAAFSFEVVEAIEDEDLSAYARDNRLKEALRRGLERLGAKKLVG</sequence>
<comment type="caution">
    <text evidence="1">The sequence shown here is derived from an EMBL/GenBank/DDBJ whole genome shotgun (WGS) entry which is preliminary data.</text>
</comment>
<dbReference type="CDD" id="cd10451">
    <property type="entry name" value="GIY-YIG_LuxR_like"/>
    <property type="match status" value="1"/>
</dbReference>
<reference evidence="2" key="1">
    <citation type="submission" date="2018-05" db="EMBL/GenBank/DDBJ databases">
        <authorList>
            <person name="Li X."/>
        </authorList>
    </citation>
    <scope>NUCLEOTIDE SEQUENCE [LARGE SCALE GENOMIC DNA]</scope>
    <source>
        <strain evidence="2">HKS-05</strain>
    </source>
</reference>
<keyword evidence="2" id="KW-1185">Reference proteome</keyword>
<dbReference type="RefSeq" id="WP_111457904.1">
    <property type="nucleotide sequence ID" value="NZ_QFYP01000001.1"/>
</dbReference>
<name>A0A328B2E3_9CAUL</name>
<dbReference type="Gene3D" id="3.40.1440.10">
    <property type="entry name" value="GIY-YIG endonuclease"/>
    <property type="match status" value="1"/>
</dbReference>
<dbReference type="Proteomes" id="UP000249842">
    <property type="component" value="Unassembled WGS sequence"/>
</dbReference>
<dbReference type="OrthoDB" id="7270972at2"/>
<gene>
    <name evidence="1" type="ORF">DJ021_12740</name>
</gene>
<dbReference type="AlphaFoldDB" id="A0A328B2E3"/>
<protein>
    <submittedName>
        <fullName evidence="1">GIY-YIG nuclease family protein</fullName>
    </submittedName>
</protein>
<evidence type="ECO:0000313" key="1">
    <source>
        <dbReference type="EMBL" id="RAK60611.1"/>
    </source>
</evidence>
<organism evidence="1 2">
    <name type="scientific">Phenylobacterium hankyongense</name>
    <dbReference type="NCBI Taxonomy" id="1813876"/>
    <lineage>
        <taxon>Bacteria</taxon>
        <taxon>Pseudomonadati</taxon>
        <taxon>Pseudomonadota</taxon>
        <taxon>Alphaproteobacteria</taxon>
        <taxon>Caulobacterales</taxon>
        <taxon>Caulobacteraceae</taxon>
        <taxon>Phenylobacterium</taxon>
    </lineage>
</organism>
<dbReference type="SUPFAM" id="SSF82771">
    <property type="entry name" value="GIY-YIG endonuclease"/>
    <property type="match status" value="1"/>
</dbReference>
<proteinExistence type="predicted"/>
<dbReference type="EMBL" id="QFYP01000001">
    <property type="protein sequence ID" value="RAK60611.1"/>
    <property type="molecule type" value="Genomic_DNA"/>
</dbReference>
<evidence type="ECO:0000313" key="2">
    <source>
        <dbReference type="Proteomes" id="UP000249842"/>
    </source>
</evidence>
<accession>A0A328B2E3</accession>